<comment type="caution">
    <text evidence="1">The sequence shown here is derived from an EMBL/GenBank/DDBJ whole genome shotgun (WGS) entry which is preliminary data.</text>
</comment>
<dbReference type="Proteomes" id="UP001147760">
    <property type="component" value="Unassembled WGS sequence"/>
</dbReference>
<name>A0A9W9WND3_9EURO</name>
<organism evidence="1 2">
    <name type="scientific">Penicillium desertorum</name>
    <dbReference type="NCBI Taxonomy" id="1303715"/>
    <lineage>
        <taxon>Eukaryota</taxon>
        <taxon>Fungi</taxon>
        <taxon>Dikarya</taxon>
        <taxon>Ascomycota</taxon>
        <taxon>Pezizomycotina</taxon>
        <taxon>Eurotiomycetes</taxon>
        <taxon>Eurotiomycetidae</taxon>
        <taxon>Eurotiales</taxon>
        <taxon>Aspergillaceae</taxon>
        <taxon>Penicillium</taxon>
    </lineage>
</organism>
<proteinExistence type="predicted"/>
<protein>
    <submittedName>
        <fullName evidence="1">Uncharacterized protein</fullName>
    </submittedName>
</protein>
<dbReference type="EMBL" id="JAPWDO010000005">
    <property type="protein sequence ID" value="KAJ5470685.1"/>
    <property type="molecule type" value="Genomic_DNA"/>
</dbReference>
<evidence type="ECO:0000313" key="1">
    <source>
        <dbReference type="EMBL" id="KAJ5470685.1"/>
    </source>
</evidence>
<reference evidence="1" key="1">
    <citation type="submission" date="2022-12" db="EMBL/GenBank/DDBJ databases">
        <authorList>
            <person name="Petersen C."/>
        </authorList>
    </citation>
    <scope>NUCLEOTIDE SEQUENCE</scope>
    <source>
        <strain evidence="1">IBT 17660</strain>
    </source>
</reference>
<keyword evidence="2" id="KW-1185">Reference proteome</keyword>
<gene>
    <name evidence="1" type="ORF">N7530_008042</name>
</gene>
<dbReference type="OrthoDB" id="3940621at2759"/>
<accession>A0A9W9WND3</accession>
<sequence length="400" mass="46969">MDRAEDKSTPQHPGVAQLGTFAKLPLELRWTIWESVLDEIHSTPFALAILRCSRYLYQEISDHLFEDFEHEFQIAGGLRFNFATRRTHSHGWELKNIEAVRNHLHTFPWRKVGGKMFVNISPPSQEDPGQIVQIWQKVNQLIGTLKTTHSAPSVWVSLLEDWSRDEKPQESITYTNGYRPDHDIAIIPFTCLSNWHYRIPPAYSATIATERELPEKSQSLLYKYGKDFISNDWCRITTAPKNWLTDTRIFLDRKLDDIPGRTAGALRLERFQNWFQGNWVSEYEKQFTEDLQIHLYIVLRHDMALRGAIRRHKLLILLHHAYRASQDDQEKVEAALDEGSPVIYKRWNPQVWSDYFGDCMPSLSYRLIDDRMDRKYRSCIYRGYRKRTVFGMILAGALQP</sequence>
<reference evidence="1" key="2">
    <citation type="journal article" date="2023" name="IMA Fungus">
        <title>Comparative genomic study of the Penicillium genus elucidates a diverse pangenome and 15 lateral gene transfer events.</title>
        <authorList>
            <person name="Petersen C."/>
            <person name="Sorensen T."/>
            <person name="Nielsen M.R."/>
            <person name="Sondergaard T.E."/>
            <person name="Sorensen J.L."/>
            <person name="Fitzpatrick D.A."/>
            <person name="Frisvad J.C."/>
            <person name="Nielsen K.L."/>
        </authorList>
    </citation>
    <scope>NUCLEOTIDE SEQUENCE</scope>
    <source>
        <strain evidence="1">IBT 17660</strain>
    </source>
</reference>
<dbReference type="AlphaFoldDB" id="A0A9W9WND3"/>
<evidence type="ECO:0000313" key="2">
    <source>
        <dbReference type="Proteomes" id="UP001147760"/>
    </source>
</evidence>